<protein>
    <submittedName>
        <fullName evidence="2">Uncharacterized protein</fullName>
    </submittedName>
</protein>
<sequence>MCSHHAQESGYRTSENLVSPSTCNSTTTNPLCHTFPESTKRIAIKLAKGFHELSSSCSSIRACWPEDSTIKAPCSAGLTLRLMKSMNRPREFWKGGAGGASGSAPKRPKSKLLNGHLLTYPIRLESTDNELLSFLRLYLKQHLQTPSKPSASSTSSTKATQSTARPHGHLKRPSLPVLILSFSYGLERIGGTTGPCHTTQQGRRRIQSQTRALGKPTPPFARWFTRGESGSAAASIPAPGDL</sequence>
<feature type="compositionally biased region" description="Polar residues" evidence="1">
    <location>
        <begin position="195"/>
        <end position="211"/>
    </location>
</feature>
<organism evidence="2 3">
    <name type="scientific">Puccinia triticina</name>
    <dbReference type="NCBI Taxonomy" id="208348"/>
    <lineage>
        <taxon>Eukaryota</taxon>
        <taxon>Fungi</taxon>
        <taxon>Dikarya</taxon>
        <taxon>Basidiomycota</taxon>
        <taxon>Pucciniomycotina</taxon>
        <taxon>Pucciniomycetes</taxon>
        <taxon>Pucciniales</taxon>
        <taxon>Pucciniaceae</taxon>
        <taxon>Puccinia</taxon>
    </lineage>
</organism>
<name>A0ABY7CXN8_9BASI</name>
<proteinExistence type="predicted"/>
<feature type="region of interest" description="Disordered" evidence="1">
    <location>
        <begin position="193"/>
        <end position="242"/>
    </location>
</feature>
<evidence type="ECO:0000313" key="2">
    <source>
        <dbReference type="EMBL" id="WAQ88886.1"/>
    </source>
</evidence>
<dbReference type="GeneID" id="77801365"/>
<accession>A0ABY7CXN8</accession>
<reference evidence="2" key="1">
    <citation type="submission" date="2022-10" db="EMBL/GenBank/DDBJ databases">
        <title>Puccinia triticina Genome sequencing and assembly.</title>
        <authorList>
            <person name="Li C."/>
        </authorList>
    </citation>
    <scope>NUCLEOTIDE SEQUENCE</scope>
    <source>
        <strain evidence="2">Pt15</strain>
    </source>
</reference>
<dbReference type="Proteomes" id="UP001164743">
    <property type="component" value="Chromosome 10A"/>
</dbReference>
<feature type="compositionally biased region" description="Low complexity" evidence="1">
    <location>
        <begin position="229"/>
        <end position="242"/>
    </location>
</feature>
<evidence type="ECO:0000256" key="1">
    <source>
        <dbReference type="SAM" id="MobiDB-lite"/>
    </source>
</evidence>
<feature type="compositionally biased region" description="Low complexity" evidence="1">
    <location>
        <begin position="145"/>
        <end position="163"/>
    </location>
</feature>
<dbReference type="RefSeq" id="XP_053024441.1">
    <property type="nucleotide sequence ID" value="XM_053160470.1"/>
</dbReference>
<feature type="region of interest" description="Disordered" evidence="1">
    <location>
        <begin position="1"/>
        <end position="26"/>
    </location>
</feature>
<gene>
    <name evidence="2" type="ORF">PtA15_10A307</name>
</gene>
<feature type="region of interest" description="Disordered" evidence="1">
    <location>
        <begin position="145"/>
        <end position="171"/>
    </location>
</feature>
<dbReference type="EMBL" id="CP110430">
    <property type="protein sequence ID" value="WAQ88886.1"/>
    <property type="molecule type" value="Genomic_DNA"/>
</dbReference>
<evidence type="ECO:0000313" key="3">
    <source>
        <dbReference type="Proteomes" id="UP001164743"/>
    </source>
</evidence>
<keyword evidence="3" id="KW-1185">Reference proteome</keyword>